<feature type="compositionally biased region" description="Basic and acidic residues" evidence="1">
    <location>
        <begin position="81"/>
        <end position="91"/>
    </location>
</feature>
<proteinExistence type="predicted"/>
<name>A0ABR7NB95_9FIRM</name>
<dbReference type="Proteomes" id="UP000657421">
    <property type="component" value="Unassembled WGS sequence"/>
</dbReference>
<protein>
    <submittedName>
        <fullName evidence="2">Uncharacterized protein</fullName>
    </submittedName>
</protein>
<accession>A0ABR7NB95</accession>
<dbReference type="EMBL" id="JACRSZ010000011">
    <property type="protein sequence ID" value="MBC8573679.1"/>
    <property type="molecule type" value="Genomic_DNA"/>
</dbReference>
<evidence type="ECO:0000313" key="3">
    <source>
        <dbReference type="Proteomes" id="UP000657421"/>
    </source>
</evidence>
<reference evidence="2 3" key="1">
    <citation type="submission" date="2020-08" db="EMBL/GenBank/DDBJ databases">
        <title>Genome public.</title>
        <authorList>
            <person name="Liu C."/>
            <person name="Sun Q."/>
        </authorList>
    </citation>
    <scope>NUCLEOTIDE SEQUENCE [LARGE SCALE GENOMIC DNA]</scope>
    <source>
        <strain evidence="2 3">NSJ-46</strain>
    </source>
</reference>
<dbReference type="RefSeq" id="WP_195978107.1">
    <property type="nucleotide sequence ID" value="NZ_JACRSZ010000011.1"/>
</dbReference>
<evidence type="ECO:0000313" key="2">
    <source>
        <dbReference type="EMBL" id="MBC8573679.1"/>
    </source>
</evidence>
<feature type="compositionally biased region" description="Basic and acidic residues" evidence="1">
    <location>
        <begin position="103"/>
        <end position="117"/>
    </location>
</feature>
<feature type="region of interest" description="Disordered" evidence="1">
    <location>
        <begin position="81"/>
        <end position="117"/>
    </location>
</feature>
<evidence type="ECO:0000256" key="1">
    <source>
        <dbReference type="SAM" id="MobiDB-lite"/>
    </source>
</evidence>
<organism evidence="2 3">
    <name type="scientific">Jingyaoa shaoxingensis</name>
    <dbReference type="NCBI Taxonomy" id="2763671"/>
    <lineage>
        <taxon>Bacteria</taxon>
        <taxon>Bacillati</taxon>
        <taxon>Bacillota</taxon>
        <taxon>Clostridia</taxon>
        <taxon>Lachnospirales</taxon>
        <taxon>Lachnospiraceae</taxon>
        <taxon>Jingyaoa</taxon>
    </lineage>
</organism>
<sequence>MKKAAQLLMGLDIKSPKLQEQVKGYGLEDEDVNNQMAVLVSMFVQATKGNVRAAEFIRDTMGENPETLYKMEELKQRKREFEYQKQKDREQAGGTENDALKAWAEKVKSMREGGDSG</sequence>
<keyword evidence="3" id="KW-1185">Reference proteome</keyword>
<comment type="caution">
    <text evidence="2">The sequence shown here is derived from an EMBL/GenBank/DDBJ whole genome shotgun (WGS) entry which is preliminary data.</text>
</comment>
<gene>
    <name evidence="2" type="ORF">H8716_11385</name>
</gene>